<dbReference type="AlphaFoldDB" id="A0A1D7QV32"/>
<keyword evidence="1" id="KW-0472">Membrane</keyword>
<proteinExistence type="predicted"/>
<keyword evidence="1" id="KW-1133">Transmembrane helix</keyword>
<keyword evidence="3" id="KW-1185">Reference proteome</keyword>
<feature type="transmembrane region" description="Helical" evidence="1">
    <location>
        <begin position="28"/>
        <end position="44"/>
    </location>
</feature>
<evidence type="ECO:0000256" key="1">
    <source>
        <dbReference type="SAM" id="Phobius"/>
    </source>
</evidence>
<name>A0A1D7QV32_9BACI</name>
<dbReference type="RefSeq" id="WP_069364913.1">
    <property type="nucleotide sequence ID" value="NZ_CP012502.1"/>
</dbReference>
<dbReference type="KEGG" id="bbev:BBEV_1511"/>
<protein>
    <submittedName>
        <fullName evidence="2">Uncharacterized protein</fullName>
    </submittedName>
</protein>
<feature type="transmembrane region" description="Helical" evidence="1">
    <location>
        <begin position="117"/>
        <end position="135"/>
    </location>
</feature>
<organism evidence="2 3">
    <name type="scientific">Salisediminibacterium beveridgei</name>
    <dbReference type="NCBI Taxonomy" id="632773"/>
    <lineage>
        <taxon>Bacteria</taxon>
        <taxon>Bacillati</taxon>
        <taxon>Bacillota</taxon>
        <taxon>Bacilli</taxon>
        <taxon>Bacillales</taxon>
        <taxon>Bacillaceae</taxon>
        <taxon>Salisediminibacterium</taxon>
    </lineage>
</organism>
<keyword evidence="1" id="KW-0812">Transmembrane</keyword>
<evidence type="ECO:0000313" key="3">
    <source>
        <dbReference type="Proteomes" id="UP000094463"/>
    </source>
</evidence>
<feature type="transmembrane region" description="Helical" evidence="1">
    <location>
        <begin position="7"/>
        <end position="22"/>
    </location>
</feature>
<dbReference type="EMBL" id="CP012502">
    <property type="protein sequence ID" value="AOM82874.1"/>
    <property type="molecule type" value="Genomic_DNA"/>
</dbReference>
<sequence>MNRPKSYRLLLVVLFIVFVSMISRSILYLVISMTVAVIIIFLLSKDMKSKTSDRSDDRRSPNTSAETYQDTIDKGIFPMALTLLGAVAIFYGFSGIFTTESLFHATDLMTNDVFVQYFFFILGLTLFIYGSSLMLKRYLSK</sequence>
<gene>
    <name evidence="2" type="ORF">BBEV_1511</name>
</gene>
<dbReference type="Proteomes" id="UP000094463">
    <property type="component" value="Chromosome"/>
</dbReference>
<reference evidence="2 3" key="1">
    <citation type="submission" date="2015-08" db="EMBL/GenBank/DDBJ databases">
        <title>The complete genome sequence of Bacillus beveridgei MLTeJB.</title>
        <authorList>
            <person name="Hanson T.E."/>
            <person name="Mesa C."/>
            <person name="Basesman S.M."/>
            <person name="Oremland R.S."/>
        </authorList>
    </citation>
    <scope>NUCLEOTIDE SEQUENCE [LARGE SCALE GENOMIC DNA]</scope>
    <source>
        <strain evidence="2 3">MLTeJB</strain>
    </source>
</reference>
<feature type="transmembrane region" description="Helical" evidence="1">
    <location>
        <begin position="76"/>
        <end position="97"/>
    </location>
</feature>
<accession>A0A1D7QV32</accession>
<evidence type="ECO:0000313" key="2">
    <source>
        <dbReference type="EMBL" id="AOM82874.1"/>
    </source>
</evidence>
<dbReference type="STRING" id="632773.BBEV_1511"/>